<dbReference type="Proteomes" id="UP000596661">
    <property type="component" value="Chromosome 1"/>
</dbReference>
<feature type="compositionally biased region" description="Basic and acidic residues" evidence="1">
    <location>
        <begin position="129"/>
        <end position="139"/>
    </location>
</feature>
<dbReference type="Gramene" id="evm.model.01.2200">
    <property type="protein sequence ID" value="cds.evm.model.01.2200"/>
    <property type="gene ID" value="evm.TU.01.2200"/>
</dbReference>
<dbReference type="AlphaFoldDB" id="A0A803NK70"/>
<evidence type="ECO:0000256" key="1">
    <source>
        <dbReference type="SAM" id="MobiDB-lite"/>
    </source>
</evidence>
<reference evidence="2" key="2">
    <citation type="submission" date="2021-03" db="UniProtKB">
        <authorList>
            <consortium name="EnsemblPlants"/>
        </authorList>
    </citation>
    <scope>IDENTIFICATION</scope>
</reference>
<keyword evidence="3" id="KW-1185">Reference proteome</keyword>
<evidence type="ECO:0000313" key="3">
    <source>
        <dbReference type="Proteomes" id="UP000596661"/>
    </source>
</evidence>
<feature type="region of interest" description="Disordered" evidence="1">
    <location>
        <begin position="108"/>
        <end position="142"/>
    </location>
</feature>
<organism evidence="2 3">
    <name type="scientific">Cannabis sativa</name>
    <name type="common">Hemp</name>
    <name type="synonym">Marijuana</name>
    <dbReference type="NCBI Taxonomy" id="3483"/>
    <lineage>
        <taxon>Eukaryota</taxon>
        <taxon>Viridiplantae</taxon>
        <taxon>Streptophyta</taxon>
        <taxon>Embryophyta</taxon>
        <taxon>Tracheophyta</taxon>
        <taxon>Spermatophyta</taxon>
        <taxon>Magnoliopsida</taxon>
        <taxon>eudicotyledons</taxon>
        <taxon>Gunneridae</taxon>
        <taxon>Pentapetalae</taxon>
        <taxon>rosids</taxon>
        <taxon>fabids</taxon>
        <taxon>Rosales</taxon>
        <taxon>Cannabaceae</taxon>
        <taxon>Cannabis</taxon>
    </lineage>
</organism>
<reference evidence="2" key="1">
    <citation type="submission" date="2018-11" db="EMBL/GenBank/DDBJ databases">
        <authorList>
            <person name="Grassa J C."/>
        </authorList>
    </citation>
    <scope>NUCLEOTIDE SEQUENCE [LARGE SCALE GENOMIC DNA]</scope>
</reference>
<proteinExistence type="predicted"/>
<dbReference type="EMBL" id="UZAU01000059">
    <property type="status" value="NOT_ANNOTATED_CDS"/>
    <property type="molecule type" value="Genomic_DNA"/>
</dbReference>
<name>A0A803NK70_CANSA</name>
<protein>
    <submittedName>
        <fullName evidence="2">Uncharacterized protein</fullName>
    </submittedName>
</protein>
<dbReference type="EnsemblPlants" id="evm.model.01.2200">
    <property type="protein sequence ID" value="cds.evm.model.01.2200"/>
    <property type="gene ID" value="evm.TU.01.2200"/>
</dbReference>
<evidence type="ECO:0000313" key="2">
    <source>
        <dbReference type="EnsemblPlants" id="cds.evm.model.01.2200"/>
    </source>
</evidence>
<accession>A0A803NK70</accession>
<sequence length="287" mass="32069">MSEVLRDLHKHGVLGFDQEILNLHKAYSMSTFATTEAKSSKKGPKKLATLEEVMESPIIYKKLCAILMLWSIPPSSEDKEMPNHNYNGFRAWTKPMEDLLDALAQSHSPETEALKHPRVSRKSIASELEPSKKLKRDDTPDPCAYSGIPFEVDEYLAPPGIILTPAHPDEERIQLCIAKHNYAVEQLSKGDAEAETLKKVVEGGSKWAFLTFNPAPHQEVCNLCFFQPCLPDPGHECCPDFEFGGMDGVMRKLWESEALHDEALAEKALMERDHQAALKANDDIAAS</sequence>